<dbReference type="Pfam" id="PF06996">
    <property type="entry name" value="T6SS_TssG"/>
    <property type="match status" value="1"/>
</dbReference>
<dbReference type="EMBL" id="JABFDB010000047">
    <property type="protein sequence ID" value="NYZ24934.1"/>
    <property type="molecule type" value="Genomic_DNA"/>
</dbReference>
<reference evidence="1 2" key="1">
    <citation type="submission" date="2020-05" db="EMBL/GenBank/DDBJ databases">
        <title>Azospirillum oleiclasticum sp. nov, a nitrogen-fixing and heavy crude oil-emulsifying bacterium isolated from the crude oil of Yumen Oilfield.</title>
        <authorList>
            <person name="Wu D."/>
            <person name="Cai M."/>
            <person name="Zhang X."/>
        </authorList>
    </citation>
    <scope>NUCLEOTIDE SEQUENCE [LARGE SCALE GENOMIC DNA]</scope>
    <source>
        <strain evidence="1 2">ROY-1-1-2</strain>
    </source>
</reference>
<dbReference type="InterPro" id="IPR010732">
    <property type="entry name" value="T6SS_TssG-like"/>
</dbReference>
<gene>
    <name evidence="1" type="primary">tssG</name>
    <name evidence="1" type="ORF">HND93_34970</name>
</gene>
<dbReference type="RefSeq" id="WP_180286704.1">
    <property type="nucleotide sequence ID" value="NZ_JABFDB010000047.1"/>
</dbReference>
<organism evidence="1 2">
    <name type="scientific">Azospirillum oleiclasticum</name>
    <dbReference type="NCBI Taxonomy" id="2735135"/>
    <lineage>
        <taxon>Bacteria</taxon>
        <taxon>Pseudomonadati</taxon>
        <taxon>Pseudomonadota</taxon>
        <taxon>Alphaproteobacteria</taxon>
        <taxon>Rhodospirillales</taxon>
        <taxon>Azospirillaceae</taxon>
        <taxon>Azospirillum</taxon>
    </lineage>
</organism>
<name>A0ABX2TMW1_9PROT</name>
<sequence length="368" mass="40967">MAPPRRRSPASVIDRLFRDPRRFEFFQAVRLLEWQAARDQRDLRLEPRKPVGRDHDPRREVVRLATEPSLTFPGNEIATAEAPAGGKPGTLTVTFLGLVGPVGVLPQHYTEHVIRALRQRSRSLRDFLDLFHHRSLSLFYRAWAKYRLPVAYERMPERSNGHAADPVTTAVAAFAGVATPGLQHRLAVEDSTLLHYAGLLSGEVRSATGLQSMLSDFLGRPVAIDTFVGGWLTIAPEGQSRLPTADEPMGQYCRLGFDSVAGERAWDVQGRFRIRVGPLDLPTFAAFMPEGRDMARLRDLVRFAVGPELDFDVEVTLAAASVPQCRLADGADDDTNVGLESRLGWNSWLMHGPSPEDRKDAVFPTRDL</sequence>
<evidence type="ECO:0000313" key="2">
    <source>
        <dbReference type="Proteomes" id="UP000584642"/>
    </source>
</evidence>
<protein>
    <submittedName>
        <fullName evidence="1">Type VI secretion system baseplate subunit TssG</fullName>
    </submittedName>
</protein>
<dbReference type="PANTHER" id="PTHR35564">
    <property type="match status" value="1"/>
</dbReference>
<keyword evidence="2" id="KW-1185">Reference proteome</keyword>
<proteinExistence type="predicted"/>
<dbReference type="NCBIfam" id="TIGR03347">
    <property type="entry name" value="VI_chp_1"/>
    <property type="match status" value="1"/>
</dbReference>
<comment type="caution">
    <text evidence="1">The sequence shown here is derived from an EMBL/GenBank/DDBJ whole genome shotgun (WGS) entry which is preliminary data.</text>
</comment>
<evidence type="ECO:0000313" key="1">
    <source>
        <dbReference type="EMBL" id="NYZ24934.1"/>
    </source>
</evidence>
<dbReference type="Proteomes" id="UP000584642">
    <property type="component" value="Unassembled WGS sequence"/>
</dbReference>
<dbReference type="PANTHER" id="PTHR35564:SF4">
    <property type="entry name" value="CYTOPLASMIC PROTEIN"/>
    <property type="match status" value="1"/>
</dbReference>
<accession>A0ABX2TMW1</accession>